<reference evidence="8 9" key="1">
    <citation type="submission" date="2019-08" db="EMBL/GenBank/DDBJ databases">
        <title>Amphibian skin-associated Pigmentiphaga: genome sequence and occurrence across geography and hosts.</title>
        <authorList>
            <person name="Bletz M.C."/>
            <person name="Bunk B."/>
            <person name="Sproeer C."/>
            <person name="Biwer P."/>
            <person name="Reiter S."/>
            <person name="Rabemananjara F.C.E."/>
            <person name="Schulz S."/>
            <person name="Overmann J."/>
            <person name="Vences M."/>
        </authorList>
    </citation>
    <scope>NUCLEOTIDE SEQUENCE [LARGE SCALE GENOMIC DNA]</scope>
    <source>
        <strain evidence="8 9">Mada1488</strain>
    </source>
</reference>
<keyword evidence="4 7" id="KW-0489">Methyltransferase</keyword>
<dbReference type="EC" id="2.1.1.77" evidence="7"/>
<comment type="similarity">
    <text evidence="2 7">Belongs to the methyltransferase superfamily. L-isoaspartyl/D-aspartyl protein methyltransferase family.</text>
</comment>
<dbReference type="KEGG" id="pacr:FXN63_09105"/>
<evidence type="ECO:0000256" key="4">
    <source>
        <dbReference type="ARBA" id="ARBA00022603"/>
    </source>
</evidence>
<dbReference type="CDD" id="cd02440">
    <property type="entry name" value="AdoMet_MTases"/>
    <property type="match status" value="1"/>
</dbReference>
<dbReference type="SUPFAM" id="SSF53335">
    <property type="entry name" value="S-adenosyl-L-methionine-dependent methyltransferases"/>
    <property type="match status" value="1"/>
</dbReference>
<dbReference type="InterPro" id="IPR029063">
    <property type="entry name" value="SAM-dependent_MTases_sf"/>
</dbReference>
<dbReference type="PANTHER" id="PTHR11579">
    <property type="entry name" value="PROTEIN-L-ISOASPARTATE O-METHYLTRANSFERASE"/>
    <property type="match status" value="1"/>
</dbReference>
<evidence type="ECO:0000256" key="6">
    <source>
        <dbReference type="ARBA" id="ARBA00022691"/>
    </source>
</evidence>
<comment type="function">
    <text evidence="7">Catalyzes the methyl esterification of L-isoaspartyl residues in peptides and proteins that result from spontaneous decomposition of normal L-aspartyl and L-asparaginyl residues. It plays a role in the repair and/or degradation of damaged proteins.</text>
</comment>
<gene>
    <name evidence="7" type="primary">pcm</name>
    <name evidence="8" type="ORF">FXN63_09105</name>
</gene>
<dbReference type="Gene3D" id="3.40.50.150">
    <property type="entry name" value="Vaccinia Virus protein VP39"/>
    <property type="match status" value="1"/>
</dbReference>
<dbReference type="HAMAP" id="MF_00090">
    <property type="entry name" value="PIMT"/>
    <property type="match status" value="1"/>
</dbReference>
<keyword evidence="6 7" id="KW-0949">S-adenosyl-L-methionine</keyword>
<keyword evidence="3 7" id="KW-0963">Cytoplasm</keyword>
<dbReference type="NCBIfam" id="TIGR00080">
    <property type="entry name" value="pimt"/>
    <property type="match status" value="1"/>
</dbReference>
<dbReference type="GO" id="GO:0004719">
    <property type="term" value="F:protein-L-isoaspartate (D-aspartate) O-methyltransferase activity"/>
    <property type="evidence" value="ECO:0007669"/>
    <property type="project" value="UniProtKB-UniRule"/>
</dbReference>
<feature type="active site" evidence="7">
    <location>
        <position position="60"/>
    </location>
</feature>
<dbReference type="InterPro" id="IPR000682">
    <property type="entry name" value="PCMT"/>
</dbReference>
<evidence type="ECO:0000256" key="7">
    <source>
        <dbReference type="HAMAP-Rule" id="MF_00090"/>
    </source>
</evidence>
<accession>A0A5C0B8N3</accession>
<dbReference type="GO" id="GO:0005737">
    <property type="term" value="C:cytoplasm"/>
    <property type="evidence" value="ECO:0007669"/>
    <property type="project" value="UniProtKB-SubCell"/>
</dbReference>
<keyword evidence="5 7" id="KW-0808">Transferase</keyword>
<dbReference type="RefSeq" id="WP_148819111.1">
    <property type="nucleotide sequence ID" value="NZ_CP043046.1"/>
</dbReference>
<evidence type="ECO:0000256" key="3">
    <source>
        <dbReference type="ARBA" id="ARBA00022490"/>
    </source>
</evidence>
<dbReference type="Proteomes" id="UP000325161">
    <property type="component" value="Chromosome"/>
</dbReference>
<evidence type="ECO:0000256" key="2">
    <source>
        <dbReference type="ARBA" id="ARBA00005369"/>
    </source>
</evidence>
<dbReference type="FunFam" id="3.40.50.150:FF:000010">
    <property type="entry name" value="Protein-L-isoaspartate O-methyltransferase"/>
    <property type="match status" value="1"/>
</dbReference>
<dbReference type="PANTHER" id="PTHR11579:SF0">
    <property type="entry name" value="PROTEIN-L-ISOASPARTATE(D-ASPARTATE) O-METHYLTRANSFERASE"/>
    <property type="match status" value="1"/>
</dbReference>
<evidence type="ECO:0000256" key="1">
    <source>
        <dbReference type="ARBA" id="ARBA00004496"/>
    </source>
</evidence>
<dbReference type="PROSITE" id="PS01279">
    <property type="entry name" value="PCMT"/>
    <property type="match status" value="1"/>
</dbReference>
<dbReference type="AlphaFoldDB" id="A0A5C0B8N3"/>
<comment type="catalytic activity">
    <reaction evidence="7">
        <text>[protein]-L-isoaspartate + S-adenosyl-L-methionine = [protein]-L-isoaspartate alpha-methyl ester + S-adenosyl-L-homocysteine</text>
        <dbReference type="Rhea" id="RHEA:12705"/>
        <dbReference type="Rhea" id="RHEA-COMP:12143"/>
        <dbReference type="Rhea" id="RHEA-COMP:12144"/>
        <dbReference type="ChEBI" id="CHEBI:57856"/>
        <dbReference type="ChEBI" id="CHEBI:59789"/>
        <dbReference type="ChEBI" id="CHEBI:90596"/>
        <dbReference type="ChEBI" id="CHEBI:90598"/>
        <dbReference type="EC" id="2.1.1.77"/>
    </reaction>
</comment>
<keyword evidence="9" id="KW-1185">Reference proteome</keyword>
<sequence length="211" mass="23040">MNSERLRDAMVARLRKAGISDELVLSAMHAVPRHHFIDEALASRAYEDASLPIGHGQTISQPWIVARMIQTARANRTLTRVLEVGTGCGYQAAVLAGVAQEVYSIERIRGLHDVARDRLRPLRLSRVRLALGDGMLGLPSAAPFDAIVVAAAGMAIPDALSEQLAIGGRLVAPEGTTEQRLILIERTGARNWKRSELESVRFVPLRPGVIW</sequence>
<dbReference type="NCBIfam" id="NF001453">
    <property type="entry name" value="PRK00312.1"/>
    <property type="match status" value="1"/>
</dbReference>
<comment type="subcellular location">
    <subcellularLocation>
        <location evidence="1 7">Cytoplasm</location>
    </subcellularLocation>
</comment>
<dbReference type="GO" id="GO:0030091">
    <property type="term" value="P:protein repair"/>
    <property type="evidence" value="ECO:0007669"/>
    <property type="project" value="UniProtKB-UniRule"/>
</dbReference>
<name>A0A5C0B8N3_9BURK</name>
<organism evidence="8 9">
    <name type="scientific">Pigmentiphaga aceris</name>
    <dbReference type="NCBI Taxonomy" id="1940612"/>
    <lineage>
        <taxon>Bacteria</taxon>
        <taxon>Pseudomonadati</taxon>
        <taxon>Pseudomonadota</taxon>
        <taxon>Betaproteobacteria</taxon>
        <taxon>Burkholderiales</taxon>
        <taxon>Alcaligenaceae</taxon>
        <taxon>Pigmentiphaga</taxon>
    </lineage>
</organism>
<dbReference type="Pfam" id="PF01135">
    <property type="entry name" value="PCMT"/>
    <property type="match status" value="1"/>
</dbReference>
<dbReference type="GO" id="GO:0032259">
    <property type="term" value="P:methylation"/>
    <property type="evidence" value="ECO:0007669"/>
    <property type="project" value="UniProtKB-KW"/>
</dbReference>
<evidence type="ECO:0000256" key="5">
    <source>
        <dbReference type="ARBA" id="ARBA00022679"/>
    </source>
</evidence>
<evidence type="ECO:0000313" key="9">
    <source>
        <dbReference type="Proteomes" id="UP000325161"/>
    </source>
</evidence>
<dbReference type="EMBL" id="CP043046">
    <property type="protein sequence ID" value="QEI09207.1"/>
    <property type="molecule type" value="Genomic_DNA"/>
</dbReference>
<proteinExistence type="inferred from homology"/>
<protein>
    <recommendedName>
        <fullName evidence="7">Protein-L-isoaspartate O-methyltransferase</fullName>
        <ecNumber evidence="7">2.1.1.77</ecNumber>
    </recommendedName>
    <alternativeName>
        <fullName evidence="7">L-isoaspartyl protein carboxyl methyltransferase</fullName>
    </alternativeName>
    <alternativeName>
        <fullName evidence="7">Protein L-isoaspartyl methyltransferase</fullName>
    </alternativeName>
    <alternativeName>
        <fullName evidence="7">Protein-beta-aspartate methyltransferase</fullName>
        <shortName evidence="7">PIMT</shortName>
    </alternativeName>
</protein>
<dbReference type="OrthoDB" id="9810066at2"/>
<evidence type="ECO:0000313" key="8">
    <source>
        <dbReference type="EMBL" id="QEI09207.1"/>
    </source>
</evidence>